<evidence type="ECO:0000313" key="1">
    <source>
        <dbReference type="EMBL" id="GAJ17001.1"/>
    </source>
</evidence>
<feature type="non-terminal residue" evidence="1">
    <location>
        <position position="48"/>
    </location>
</feature>
<dbReference type="Gene3D" id="3.30.930.10">
    <property type="entry name" value="Bira Bifunctional Protein, Domain 2"/>
    <property type="match status" value="1"/>
</dbReference>
<gene>
    <name evidence="1" type="ORF">S12H4_63286</name>
</gene>
<reference evidence="1" key="1">
    <citation type="journal article" date="2014" name="Front. Microbiol.">
        <title>High frequency of phylogenetically diverse reductive dehalogenase-homologous genes in deep subseafloor sedimentary metagenomes.</title>
        <authorList>
            <person name="Kawai M."/>
            <person name="Futagami T."/>
            <person name="Toyoda A."/>
            <person name="Takaki Y."/>
            <person name="Nishi S."/>
            <person name="Hori S."/>
            <person name="Arai W."/>
            <person name="Tsubouchi T."/>
            <person name="Morono Y."/>
            <person name="Uchiyama I."/>
            <person name="Ito T."/>
            <person name="Fujiyama A."/>
            <person name="Inagaki F."/>
            <person name="Takami H."/>
        </authorList>
    </citation>
    <scope>NUCLEOTIDE SEQUENCE</scope>
    <source>
        <strain evidence="1">Expedition CK06-06</strain>
    </source>
</reference>
<dbReference type="AlphaFoldDB" id="X1VM26"/>
<dbReference type="SUPFAM" id="SSF55681">
    <property type="entry name" value="Class II aaRS and biotin synthetases"/>
    <property type="match status" value="1"/>
</dbReference>
<sequence>GKDSHEFMLIAENGEDEVICCDSCEYSANAEKAIGAKRQIGPEKPLPL</sequence>
<feature type="non-terminal residue" evidence="1">
    <location>
        <position position="1"/>
    </location>
</feature>
<protein>
    <submittedName>
        <fullName evidence="1">Uncharacterized protein</fullName>
    </submittedName>
</protein>
<name>X1VM26_9ZZZZ</name>
<dbReference type="EMBL" id="BARW01042947">
    <property type="protein sequence ID" value="GAJ17001.1"/>
    <property type="molecule type" value="Genomic_DNA"/>
</dbReference>
<organism evidence="1">
    <name type="scientific">marine sediment metagenome</name>
    <dbReference type="NCBI Taxonomy" id="412755"/>
    <lineage>
        <taxon>unclassified sequences</taxon>
        <taxon>metagenomes</taxon>
        <taxon>ecological metagenomes</taxon>
    </lineage>
</organism>
<dbReference type="InterPro" id="IPR045864">
    <property type="entry name" value="aa-tRNA-synth_II/BPL/LPL"/>
</dbReference>
<accession>X1VM26</accession>
<proteinExistence type="predicted"/>
<comment type="caution">
    <text evidence="1">The sequence shown here is derived from an EMBL/GenBank/DDBJ whole genome shotgun (WGS) entry which is preliminary data.</text>
</comment>